<evidence type="ECO:0000313" key="3">
    <source>
        <dbReference type="Proteomes" id="UP000663207"/>
    </source>
</evidence>
<gene>
    <name evidence="2" type="ORF">JYB85_14485</name>
</gene>
<dbReference type="Pfam" id="PF11355">
    <property type="entry name" value="DUF3157"/>
    <property type="match status" value="1"/>
</dbReference>
<proteinExistence type="predicted"/>
<evidence type="ECO:0000256" key="1">
    <source>
        <dbReference type="SAM" id="SignalP"/>
    </source>
</evidence>
<feature type="signal peptide" evidence="1">
    <location>
        <begin position="1"/>
        <end position="25"/>
    </location>
</feature>
<keyword evidence="1" id="KW-0732">Signal</keyword>
<organism evidence="2 3">
    <name type="scientific">Shewanella sedimentimangrovi</name>
    <dbReference type="NCBI Taxonomy" id="2814293"/>
    <lineage>
        <taxon>Bacteria</taxon>
        <taxon>Pseudomonadati</taxon>
        <taxon>Pseudomonadota</taxon>
        <taxon>Gammaproteobacteria</taxon>
        <taxon>Alteromonadales</taxon>
        <taxon>Shewanellaceae</taxon>
        <taxon>Shewanella</taxon>
    </lineage>
</organism>
<dbReference type="InterPro" id="IPR021501">
    <property type="entry name" value="DUF3157"/>
</dbReference>
<dbReference type="Proteomes" id="UP000663207">
    <property type="component" value="Chromosome"/>
</dbReference>
<reference evidence="2 3" key="1">
    <citation type="submission" date="2021-03" db="EMBL/GenBank/DDBJ databases">
        <title>Novel species identification of genus Shewanella.</title>
        <authorList>
            <person name="Liu G."/>
            <person name="Zhang Q."/>
        </authorList>
    </citation>
    <scope>NUCLEOTIDE SEQUENCE [LARGE SCALE GENOMIC DNA]</scope>
    <source>
        <strain evidence="2 3">FJAT-52962</strain>
    </source>
</reference>
<dbReference type="EMBL" id="CP071502">
    <property type="protein sequence ID" value="QSX39142.1"/>
    <property type="molecule type" value="Genomic_DNA"/>
</dbReference>
<sequence length="220" mass="23977">MTPLKGRLLLPLTAALLCLPLTALAASKVAEVTLDNGARVILKDDFSWEYLIIETPDASAQAAEAGDTELVPEASAPLAAAAPSAPAVPAAPVAKAAPVQLNSTAMTMPELLGKAGKDGISVSFAEAQWQGDRLGLVFDISSEHNEELVEVLVQANFFDDQGQKIKQEELQVWRAIKRLPDTYLRKGQHRRSDIIWVEGLDKSRWQKQLLQLKITELSTW</sequence>
<name>A0ABX7R7A0_9GAMM</name>
<feature type="chain" id="PRO_5046523481" evidence="1">
    <location>
        <begin position="26"/>
        <end position="220"/>
    </location>
</feature>
<protein>
    <submittedName>
        <fullName evidence="2">DUF3157 family protein</fullName>
    </submittedName>
</protein>
<accession>A0ABX7R7A0</accession>
<evidence type="ECO:0000313" key="2">
    <source>
        <dbReference type="EMBL" id="QSX39142.1"/>
    </source>
</evidence>
<keyword evidence="3" id="KW-1185">Reference proteome</keyword>